<keyword evidence="2" id="KW-1185">Reference proteome</keyword>
<dbReference type="EMBL" id="JAROBY010000075">
    <property type="protein sequence ID" value="MEB4798426.1"/>
    <property type="molecule type" value="Genomic_DNA"/>
</dbReference>
<gene>
    <name evidence="1" type="ORF">P5G65_31420</name>
</gene>
<dbReference type="InterPro" id="IPR021617">
    <property type="entry name" value="DUF3231"/>
</dbReference>
<reference evidence="1 2" key="1">
    <citation type="submission" date="2023-03" db="EMBL/GenBank/DDBJ databases">
        <title>Bacillus Genome Sequencing.</title>
        <authorList>
            <person name="Dunlap C."/>
        </authorList>
    </citation>
    <scope>NUCLEOTIDE SEQUENCE [LARGE SCALE GENOMIC DNA]</scope>
    <source>
        <strain evidence="1 2">NRS-1351</strain>
    </source>
</reference>
<comment type="caution">
    <text evidence="1">The sequence shown here is derived from an EMBL/GenBank/DDBJ whole genome shotgun (WGS) entry which is preliminary data.</text>
</comment>
<dbReference type="Pfam" id="PF11553">
    <property type="entry name" value="DUF3231"/>
    <property type="match status" value="1"/>
</dbReference>
<evidence type="ECO:0000313" key="1">
    <source>
        <dbReference type="EMBL" id="MEB4798426.1"/>
    </source>
</evidence>
<evidence type="ECO:0000313" key="2">
    <source>
        <dbReference type="Proteomes" id="UP001355653"/>
    </source>
</evidence>
<dbReference type="InterPro" id="IPR012347">
    <property type="entry name" value="Ferritin-like"/>
</dbReference>
<protein>
    <submittedName>
        <fullName evidence="1">DUF3231 family protein</fullName>
    </submittedName>
</protein>
<dbReference type="RefSeq" id="WP_127451289.1">
    <property type="nucleotide sequence ID" value="NZ_JAROBY010000075.1"/>
</dbReference>
<name>A0ABU6DNL6_9BACL</name>
<organism evidence="1 2">
    <name type="scientific">Paenibacillus chondroitinus</name>
    <dbReference type="NCBI Taxonomy" id="59842"/>
    <lineage>
        <taxon>Bacteria</taxon>
        <taxon>Bacillati</taxon>
        <taxon>Bacillota</taxon>
        <taxon>Bacilli</taxon>
        <taxon>Bacillales</taxon>
        <taxon>Paenibacillaceae</taxon>
        <taxon>Paenibacillus</taxon>
    </lineage>
</organism>
<dbReference type="Proteomes" id="UP001355653">
    <property type="component" value="Unassembled WGS sequence"/>
</dbReference>
<sequence length="176" mass="19859">MNLIEVFKSAFEPFLDGDKPPLHIGEAYHLWYYKIGIENTLKNAQIGLNVCQDPELKEKINDLIENVLKPIKTELEDFLKNEGVPLPNISPEKPLIMDVSNLSEGIKLTDEETANQLSWAVLMGIQIATRGLTESVRADVGAHFGKYQMLLMIWGLTMKQLLTKKGWLHTPPSFKG</sequence>
<accession>A0ABU6DNL6</accession>
<proteinExistence type="predicted"/>
<dbReference type="Gene3D" id="1.20.1260.10">
    <property type="match status" value="1"/>
</dbReference>